<gene>
    <name evidence="8" type="ordered locus">Cabther_B0703</name>
</gene>
<name>G2LL25_CHLTF</name>
<sequence>MNPLSPGTVLQQRYTIVKLLGKGGMGAVYQATDKKFGSTVALKQMIVTGEALVSAFEREAILLNGLRHAALPVVFDHFAEAGGQFLVMQFIPGKDLAELLTERGGPFPLTQVAKWADQLLDALEYLHGRTPPIIHRDIKPQNIKLTPEDSLVLLDFGLAKGDLSGDAVQQRSLVGFTPVFASLEQMRGLSTDPRSDLYSAAATIYCLLTGRPPVDALARADALLAGKPDPLPLASDVNPQVPRTVAEIVRQAMTVSRDERLASAKEMRRQLRAAFKAVRAVTDDLDATVVPSAAPLQQSVSPPLTAPGQASPGAARHFCVACGAPLLASAKFCIKCGHPNPASSPAPSSPSVAPPSGLPLSGQPFSTQPFPGSFPAGTSVQPPPAPVASPTPGGTGTSPSPFSSALPLAGGLAASEVVLLFGDYFAPPAVGADPWSKLLHVPTRVSAAILAQAIWAAAFLDCERQGAITLIPVSVQGDLTKMTYALKSPTVSLVSYSLEANIVEIARLRLDQSVPLPVAAAVADIIRFDSRNAWRHTVGLVKLGLNRRHLLTMTPGSLPAPFPSGRFALTPQVIDLARRTSPEPVQRLMATAQGQSARWTLLIKSINAGLQRRTNPMLNLPELDQDF</sequence>
<dbReference type="CDD" id="cd14014">
    <property type="entry name" value="STKc_PknB_like"/>
    <property type="match status" value="1"/>
</dbReference>
<feature type="compositionally biased region" description="Low complexity" evidence="6">
    <location>
        <begin position="390"/>
        <end position="401"/>
    </location>
</feature>
<dbReference type="SMART" id="SM00220">
    <property type="entry name" value="S_TKc"/>
    <property type="match status" value="1"/>
</dbReference>
<dbReference type="STRING" id="981222.Cabther_B0703"/>
<dbReference type="InterPro" id="IPR017441">
    <property type="entry name" value="Protein_kinase_ATP_BS"/>
</dbReference>
<protein>
    <submittedName>
        <fullName evidence="8">Serine/threonine protein kinase</fullName>
    </submittedName>
</protein>
<keyword evidence="3 8" id="KW-0418">Kinase</keyword>
<feature type="compositionally biased region" description="Polar residues" evidence="6">
    <location>
        <begin position="363"/>
        <end position="380"/>
    </location>
</feature>
<dbReference type="PANTHER" id="PTHR43289">
    <property type="entry name" value="MITOGEN-ACTIVATED PROTEIN KINASE KINASE KINASE 20-RELATED"/>
    <property type="match status" value="1"/>
</dbReference>
<keyword evidence="2 5" id="KW-0547">Nucleotide-binding</keyword>
<keyword evidence="1" id="KW-0808">Transferase</keyword>
<feature type="region of interest" description="Disordered" evidence="6">
    <location>
        <begin position="343"/>
        <end position="401"/>
    </location>
</feature>
<evidence type="ECO:0000313" key="9">
    <source>
        <dbReference type="Proteomes" id="UP000006791"/>
    </source>
</evidence>
<evidence type="ECO:0000313" key="8">
    <source>
        <dbReference type="EMBL" id="AEP13701.1"/>
    </source>
</evidence>
<dbReference type="RefSeq" id="WP_014101439.1">
    <property type="nucleotide sequence ID" value="NC_016025.1"/>
</dbReference>
<dbReference type="Gene3D" id="3.30.200.20">
    <property type="entry name" value="Phosphorylase Kinase, domain 1"/>
    <property type="match status" value="1"/>
</dbReference>
<keyword evidence="8" id="KW-0723">Serine/threonine-protein kinase</keyword>
<dbReference type="Pfam" id="PF13240">
    <property type="entry name" value="Zn_Ribbon_1"/>
    <property type="match status" value="1"/>
</dbReference>
<dbReference type="GO" id="GO:0005524">
    <property type="term" value="F:ATP binding"/>
    <property type="evidence" value="ECO:0007669"/>
    <property type="project" value="UniProtKB-UniRule"/>
</dbReference>
<keyword evidence="9" id="KW-1185">Reference proteome</keyword>
<reference evidence="8 9" key="1">
    <citation type="journal article" date="2012" name="Environ. Microbiol.">
        <title>Complete genome of Candidatus Chloracidobacterium thermophilum, a chlorophyll-based photoheterotroph belonging to the phylum Acidobacteria.</title>
        <authorList>
            <person name="Garcia Costas A.M."/>
            <person name="Liu Z."/>
            <person name="Tomsho L.P."/>
            <person name="Schuster S.C."/>
            <person name="Ward D.M."/>
            <person name="Bryant D.A."/>
        </authorList>
    </citation>
    <scope>NUCLEOTIDE SEQUENCE [LARGE SCALE GENOMIC DNA]</scope>
    <source>
        <strain evidence="8 9">B</strain>
    </source>
</reference>
<dbReference type="PANTHER" id="PTHR43289:SF6">
    <property type="entry name" value="SERINE_THREONINE-PROTEIN KINASE NEKL-3"/>
    <property type="match status" value="1"/>
</dbReference>
<evidence type="ECO:0000256" key="5">
    <source>
        <dbReference type="PROSITE-ProRule" id="PRU10141"/>
    </source>
</evidence>
<dbReference type="PROSITE" id="PS50011">
    <property type="entry name" value="PROTEIN_KINASE_DOM"/>
    <property type="match status" value="1"/>
</dbReference>
<dbReference type="SUPFAM" id="SSF56112">
    <property type="entry name" value="Protein kinase-like (PK-like)"/>
    <property type="match status" value="1"/>
</dbReference>
<dbReference type="OrthoDB" id="111294at2"/>
<evidence type="ECO:0000259" key="7">
    <source>
        <dbReference type="PROSITE" id="PS50011"/>
    </source>
</evidence>
<dbReference type="Gene3D" id="1.10.510.10">
    <property type="entry name" value="Transferase(Phosphotransferase) domain 1"/>
    <property type="match status" value="1"/>
</dbReference>
<evidence type="ECO:0000256" key="3">
    <source>
        <dbReference type="ARBA" id="ARBA00022777"/>
    </source>
</evidence>
<dbReference type="Proteomes" id="UP000006791">
    <property type="component" value="Chromosome 2"/>
</dbReference>
<proteinExistence type="predicted"/>
<feature type="binding site" evidence="5">
    <location>
        <position position="43"/>
    </location>
    <ligand>
        <name>ATP</name>
        <dbReference type="ChEBI" id="CHEBI:30616"/>
    </ligand>
</feature>
<evidence type="ECO:0000256" key="2">
    <source>
        <dbReference type="ARBA" id="ARBA00022741"/>
    </source>
</evidence>
<dbReference type="AlphaFoldDB" id="G2LL25"/>
<accession>G2LL25</accession>
<organism evidence="8 9">
    <name type="scientific">Chloracidobacterium thermophilum (strain B)</name>
    <dbReference type="NCBI Taxonomy" id="981222"/>
    <lineage>
        <taxon>Bacteria</taxon>
        <taxon>Pseudomonadati</taxon>
        <taxon>Acidobacteriota</taxon>
        <taxon>Terriglobia</taxon>
        <taxon>Terriglobales</taxon>
        <taxon>Acidobacteriaceae</taxon>
        <taxon>Chloracidobacterium</taxon>
    </lineage>
</organism>
<evidence type="ECO:0000256" key="1">
    <source>
        <dbReference type="ARBA" id="ARBA00022679"/>
    </source>
</evidence>
<dbReference type="HOGENOM" id="CLU_435966_0_0_0"/>
<dbReference type="Pfam" id="PF00069">
    <property type="entry name" value="Pkinase"/>
    <property type="match status" value="1"/>
</dbReference>
<dbReference type="EMBL" id="CP002515">
    <property type="protein sequence ID" value="AEP13701.1"/>
    <property type="molecule type" value="Genomic_DNA"/>
</dbReference>
<evidence type="ECO:0000256" key="4">
    <source>
        <dbReference type="ARBA" id="ARBA00022840"/>
    </source>
</evidence>
<dbReference type="PROSITE" id="PS00107">
    <property type="entry name" value="PROTEIN_KINASE_ATP"/>
    <property type="match status" value="1"/>
</dbReference>
<dbReference type="GO" id="GO:0004674">
    <property type="term" value="F:protein serine/threonine kinase activity"/>
    <property type="evidence" value="ECO:0007669"/>
    <property type="project" value="UniProtKB-KW"/>
</dbReference>
<dbReference type="InterPro" id="IPR000719">
    <property type="entry name" value="Prot_kinase_dom"/>
</dbReference>
<dbReference type="InterPro" id="IPR011009">
    <property type="entry name" value="Kinase-like_dom_sf"/>
</dbReference>
<keyword evidence="4 5" id="KW-0067">ATP-binding</keyword>
<feature type="compositionally biased region" description="Pro residues" evidence="6">
    <location>
        <begin position="343"/>
        <end position="357"/>
    </location>
</feature>
<evidence type="ECO:0000256" key="6">
    <source>
        <dbReference type="SAM" id="MobiDB-lite"/>
    </source>
</evidence>
<dbReference type="InterPro" id="IPR026870">
    <property type="entry name" value="Zinc_ribbon_dom"/>
</dbReference>
<dbReference type="KEGG" id="ctm:Cabther_B0703"/>
<feature type="domain" description="Protein kinase" evidence="7">
    <location>
        <begin position="14"/>
        <end position="275"/>
    </location>
</feature>